<dbReference type="Proteomes" id="UP000184128">
    <property type="component" value="Unassembled WGS sequence"/>
</dbReference>
<dbReference type="EMBL" id="FQUF01000029">
    <property type="protein sequence ID" value="SHF05693.1"/>
    <property type="molecule type" value="Genomic_DNA"/>
</dbReference>
<dbReference type="InterPro" id="IPR010295">
    <property type="entry name" value="DUF898"/>
</dbReference>
<dbReference type="AlphaFoldDB" id="A0A1M4YJ69"/>
<gene>
    <name evidence="2" type="ORF">SAMN02745249_01706</name>
</gene>
<name>A0A1M4YJ69_9LACT</name>
<sequence>MNRRNYTRSVNPQNSYFDGGLPSYVGRVIFGAILTIFTFGLAAPWAIVNMYRWEINHTVIDGKRLEFVGTGWRLFGQWIKWWFLTLITLGIYGFWVHIKLLDWKARHTFLVDEFYDF</sequence>
<evidence type="ECO:0000313" key="2">
    <source>
        <dbReference type="EMBL" id="SHF05693.1"/>
    </source>
</evidence>
<dbReference type="Pfam" id="PF05987">
    <property type="entry name" value="DUF898"/>
    <property type="match status" value="1"/>
</dbReference>
<keyword evidence="1" id="KW-0472">Membrane</keyword>
<dbReference type="OrthoDB" id="637345at2"/>
<keyword evidence="1" id="KW-1133">Transmembrane helix</keyword>
<evidence type="ECO:0008006" key="4">
    <source>
        <dbReference type="Google" id="ProtNLM"/>
    </source>
</evidence>
<feature type="transmembrane region" description="Helical" evidence="1">
    <location>
        <begin position="21"/>
        <end position="47"/>
    </location>
</feature>
<feature type="transmembrane region" description="Helical" evidence="1">
    <location>
        <begin position="79"/>
        <end position="98"/>
    </location>
</feature>
<evidence type="ECO:0000313" key="3">
    <source>
        <dbReference type="Proteomes" id="UP000184128"/>
    </source>
</evidence>
<keyword evidence="3" id="KW-1185">Reference proteome</keyword>
<evidence type="ECO:0000256" key="1">
    <source>
        <dbReference type="SAM" id="Phobius"/>
    </source>
</evidence>
<reference evidence="2 3" key="1">
    <citation type="submission" date="2016-11" db="EMBL/GenBank/DDBJ databases">
        <authorList>
            <person name="Jaros S."/>
            <person name="Januszkiewicz K."/>
            <person name="Wedrychowicz H."/>
        </authorList>
    </citation>
    <scope>NUCLEOTIDE SEQUENCE [LARGE SCALE GENOMIC DNA]</scope>
    <source>
        <strain evidence="2 3">DSM 15692</strain>
    </source>
</reference>
<dbReference type="RefSeq" id="WP_073298433.1">
    <property type="nucleotide sequence ID" value="NZ_FQUF01000029.1"/>
</dbReference>
<keyword evidence="1" id="KW-0812">Transmembrane</keyword>
<accession>A0A1M4YJ69</accession>
<proteinExistence type="predicted"/>
<organism evidence="2 3">
    <name type="scientific">Atopostipes suicloacalis DSM 15692</name>
    <dbReference type="NCBI Taxonomy" id="1121025"/>
    <lineage>
        <taxon>Bacteria</taxon>
        <taxon>Bacillati</taxon>
        <taxon>Bacillota</taxon>
        <taxon>Bacilli</taxon>
        <taxon>Lactobacillales</taxon>
        <taxon>Carnobacteriaceae</taxon>
        <taxon>Atopostipes</taxon>
    </lineage>
</organism>
<protein>
    <recommendedName>
        <fullName evidence="4">DUF898 domain-containing protein</fullName>
    </recommendedName>
</protein>